<dbReference type="InterPro" id="IPR013424">
    <property type="entry name" value="Ice-binding_C"/>
</dbReference>
<reference evidence="4" key="1">
    <citation type="journal article" date="2019" name="Int. J. Syst. Evol. Microbiol.">
        <title>The Global Catalogue of Microorganisms (GCM) 10K type strain sequencing project: providing services to taxonomists for standard genome sequencing and annotation.</title>
        <authorList>
            <consortium name="The Broad Institute Genomics Platform"/>
            <consortium name="The Broad Institute Genome Sequencing Center for Infectious Disease"/>
            <person name="Wu L."/>
            <person name="Ma J."/>
        </authorList>
    </citation>
    <scope>NUCLEOTIDE SEQUENCE [LARGE SCALE GENOMIC DNA]</scope>
    <source>
        <strain evidence="4">JCM 16545</strain>
    </source>
</reference>
<name>A0ABW5DZM4_9BACT</name>
<feature type="signal peptide" evidence="1">
    <location>
        <begin position="1"/>
        <end position="22"/>
    </location>
</feature>
<evidence type="ECO:0000259" key="2">
    <source>
        <dbReference type="Pfam" id="PF07589"/>
    </source>
</evidence>
<dbReference type="RefSeq" id="WP_377094959.1">
    <property type="nucleotide sequence ID" value="NZ_JBHSJM010000001.1"/>
</dbReference>
<evidence type="ECO:0000256" key="1">
    <source>
        <dbReference type="SAM" id="SignalP"/>
    </source>
</evidence>
<organism evidence="3 4">
    <name type="scientific">Rubritalea spongiae</name>
    <dbReference type="NCBI Taxonomy" id="430797"/>
    <lineage>
        <taxon>Bacteria</taxon>
        <taxon>Pseudomonadati</taxon>
        <taxon>Verrucomicrobiota</taxon>
        <taxon>Verrucomicrobiia</taxon>
        <taxon>Verrucomicrobiales</taxon>
        <taxon>Rubritaleaceae</taxon>
        <taxon>Rubritalea</taxon>
    </lineage>
</organism>
<comment type="caution">
    <text evidence="3">The sequence shown here is derived from an EMBL/GenBank/DDBJ whole genome shotgun (WGS) entry which is preliminary data.</text>
</comment>
<evidence type="ECO:0000313" key="3">
    <source>
        <dbReference type="EMBL" id="MFD2275209.1"/>
    </source>
</evidence>
<gene>
    <name evidence="3" type="ORF">ACFSQZ_01900</name>
</gene>
<dbReference type="Pfam" id="PF07589">
    <property type="entry name" value="PEP-CTERM"/>
    <property type="match status" value="1"/>
</dbReference>
<proteinExistence type="predicted"/>
<dbReference type="Proteomes" id="UP001597297">
    <property type="component" value="Unassembled WGS sequence"/>
</dbReference>
<dbReference type="NCBIfam" id="TIGR02595">
    <property type="entry name" value="PEP_CTERM"/>
    <property type="match status" value="1"/>
</dbReference>
<feature type="domain" description="Ice-binding protein C-terminal" evidence="2">
    <location>
        <begin position="178"/>
        <end position="201"/>
    </location>
</feature>
<protein>
    <submittedName>
        <fullName evidence="3">PEP-CTERM sorting domain-containing protein</fullName>
    </submittedName>
</protein>
<feature type="chain" id="PRO_5045340162" evidence="1">
    <location>
        <begin position="23"/>
        <end position="204"/>
    </location>
</feature>
<keyword evidence="4" id="KW-1185">Reference proteome</keyword>
<keyword evidence="1" id="KW-0732">Signal</keyword>
<sequence>MKHPLKSICTLVATLITFGSLAGGANGAVIVDNLESNQLTGQTNDYGQSFIFSNGTSWNSLTVSLFSTAGNPSATPFAAGTLFLLDSEYLGAQAALSPATAGFIAETSNVINGEWVFNPTKSIDANTQYWIYTQGEAITPIAFNDSNNYADGIAYQDTGGGYGAASYADLAFSIQGSAVPEPSSVFLFGIGSLLGFTVRRRRVN</sequence>
<evidence type="ECO:0000313" key="4">
    <source>
        <dbReference type="Proteomes" id="UP001597297"/>
    </source>
</evidence>
<accession>A0ABW5DZM4</accession>
<dbReference type="EMBL" id="JBHUJC010000003">
    <property type="protein sequence ID" value="MFD2275209.1"/>
    <property type="molecule type" value="Genomic_DNA"/>
</dbReference>